<sequence>MAGDLCAQCASFEESLENIADDYYSEQSTRTLAPNLASLEKSALQGCPLCQIVYQSWSYDEHSAFYEEQREIQITAMNACFQDDSGHKTLKVFVDHHGATFGFLLPVLANNTKKQVFDDYQNSFRQILDLNTPDSIRRVVPLALKWIHNCRQTHKHCSSDHTKTEYKALPTRLIDVGTDSHQQPPKVFVPQVHPRSLEYVALSYAWGSGSNFTKTTASNLESMTERLPWSKLPKTIQDAIMLTRELGVRYLWVDALCILQSEGPEDARHREDWSYEAARFGQYYQNALLTIAATGARSSDDGLLLPRPASRFESKSVTLRRERPSGEALNDTIRPRIPSWYTETEHAPLLRRGWAIQEQFLSRRVLHFAANMILWECHECRATELDPHGLNPVGPEKVLVLLSGFKTMFRDLYINGLEHRNFMSEWYNFIADYSDKQFTFISDRLPALSGIAAIIQNRTQQKYVAGLWESAIPEGLA</sequence>
<evidence type="ECO:0000259" key="1">
    <source>
        <dbReference type="Pfam" id="PF06985"/>
    </source>
</evidence>
<reference evidence="2" key="1">
    <citation type="journal article" date="2020" name="BMC Genomics">
        <title>Correction to: Identification and distribution of gene clusters required for synthesis of sphingolipid metabolism inhibitors in diverse species of the filamentous fungus Fusarium.</title>
        <authorList>
            <person name="Kim H.S."/>
            <person name="Lohmar J.M."/>
            <person name="Busman M."/>
            <person name="Brown D.W."/>
            <person name="Naumann T.A."/>
            <person name="Divon H.H."/>
            <person name="Lysoe E."/>
            <person name="Uhlig S."/>
            <person name="Proctor R.H."/>
        </authorList>
    </citation>
    <scope>NUCLEOTIDE SEQUENCE</scope>
    <source>
        <strain evidence="2">NRRL 20472</strain>
    </source>
</reference>
<feature type="domain" description="Heterokaryon incompatibility" evidence="1">
    <location>
        <begin position="199"/>
        <end position="358"/>
    </location>
</feature>
<gene>
    <name evidence="2" type="ORF">FSARC_12151</name>
</gene>
<dbReference type="PANTHER" id="PTHR33112">
    <property type="entry name" value="DOMAIN PROTEIN, PUTATIVE-RELATED"/>
    <property type="match status" value="1"/>
</dbReference>
<comment type="caution">
    <text evidence="2">The sequence shown here is derived from an EMBL/GenBank/DDBJ whole genome shotgun (WGS) entry which is preliminary data.</text>
</comment>
<dbReference type="Pfam" id="PF06985">
    <property type="entry name" value="HET"/>
    <property type="match status" value="1"/>
</dbReference>
<protein>
    <recommendedName>
        <fullName evidence="1">Heterokaryon incompatibility domain-containing protein</fullName>
    </recommendedName>
</protein>
<name>A0A8H4TAL0_9HYPO</name>
<evidence type="ECO:0000313" key="2">
    <source>
        <dbReference type="EMBL" id="KAF4954354.1"/>
    </source>
</evidence>
<dbReference type="InterPro" id="IPR010730">
    <property type="entry name" value="HET"/>
</dbReference>
<keyword evidence="3" id="KW-1185">Reference proteome</keyword>
<accession>A0A8H4TAL0</accession>
<proteinExistence type="predicted"/>
<dbReference type="Proteomes" id="UP000622797">
    <property type="component" value="Unassembled WGS sequence"/>
</dbReference>
<evidence type="ECO:0000313" key="3">
    <source>
        <dbReference type="Proteomes" id="UP000622797"/>
    </source>
</evidence>
<dbReference type="AlphaFoldDB" id="A0A8H4TAL0"/>
<organism evidence="2 3">
    <name type="scientific">Fusarium sarcochroum</name>
    <dbReference type="NCBI Taxonomy" id="1208366"/>
    <lineage>
        <taxon>Eukaryota</taxon>
        <taxon>Fungi</taxon>
        <taxon>Dikarya</taxon>
        <taxon>Ascomycota</taxon>
        <taxon>Pezizomycotina</taxon>
        <taxon>Sordariomycetes</taxon>
        <taxon>Hypocreomycetidae</taxon>
        <taxon>Hypocreales</taxon>
        <taxon>Nectriaceae</taxon>
        <taxon>Fusarium</taxon>
        <taxon>Fusarium lateritium species complex</taxon>
    </lineage>
</organism>
<dbReference type="OrthoDB" id="3789824at2759"/>
<dbReference type="EMBL" id="JABEXW010000815">
    <property type="protein sequence ID" value="KAF4954354.1"/>
    <property type="molecule type" value="Genomic_DNA"/>
</dbReference>
<dbReference type="PANTHER" id="PTHR33112:SF16">
    <property type="entry name" value="HETEROKARYON INCOMPATIBILITY DOMAIN-CONTAINING PROTEIN"/>
    <property type="match status" value="1"/>
</dbReference>
<reference evidence="2" key="2">
    <citation type="submission" date="2020-05" db="EMBL/GenBank/DDBJ databases">
        <authorList>
            <person name="Kim H.-S."/>
            <person name="Proctor R.H."/>
            <person name="Brown D.W."/>
        </authorList>
    </citation>
    <scope>NUCLEOTIDE SEQUENCE</scope>
    <source>
        <strain evidence="2">NRRL 20472</strain>
    </source>
</reference>